<dbReference type="Gene3D" id="3.20.20.70">
    <property type="entry name" value="Aldolase class I"/>
    <property type="match status" value="1"/>
</dbReference>
<dbReference type="FunFam" id="3.20.20.70:FF:000076">
    <property type="entry name" value="Nicotinate phosphoribosyltransferase"/>
    <property type="match status" value="1"/>
</dbReference>
<evidence type="ECO:0000256" key="2">
    <source>
        <dbReference type="ARBA" id="ARBA00010897"/>
    </source>
</evidence>
<keyword evidence="7 9" id="KW-0808">Transferase</keyword>
<dbReference type="GO" id="GO:0034355">
    <property type="term" value="P:NAD+ biosynthetic process via the salvage pathway"/>
    <property type="evidence" value="ECO:0007669"/>
    <property type="project" value="TreeGrafter"/>
</dbReference>
<evidence type="ECO:0000259" key="10">
    <source>
        <dbReference type="Pfam" id="PF17767"/>
    </source>
</evidence>
<evidence type="ECO:0000256" key="7">
    <source>
        <dbReference type="ARBA" id="ARBA00022679"/>
    </source>
</evidence>
<dbReference type="RefSeq" id="WP_050738852.1">
    <property type="nucleotide sequence ID" value="NZ_LGYO01000007.1"/>
</dbReference>
<keyword evidence="12" id="KW-0328">Glycosyltransferase</keyword>
<dbReference type="AlphaFoldDB" id="A0A0L6U3L4"/>
<dbReference type="GO" id="GO:0004516">
    <property type="term" value="F:nicotinate phosphoribosyltransferase activity"/>
    <property type="evidence" value="ECO:0007669"/>
    <property type="project" value="UniProtKB-UniRule"/>
</dbReference>
<dbReference type="PANTHER" id="PTHR11098">
    <property type="entry name" value="NICOTINATE PHOSPHORIBOSYLTRANSFERASE"/>
    <property type="match status" value="1"/>
</dbReference>
<dbReference type="UniPathway" id="UPA00253">
    <property type="reaction ID" value="UER00457"/>
</dbReference>
<dbReference type="Pfam" id="PF17956">
    <property type="entry name" value="NAPRTase_C"/>
    <property type="match status" value="1"/>
</dbReference>
<dbReference type="InterPro" id="IPR041619">
    <property type="entry name" value="NAPRTase_C"/>
</dbReference>
<dbReference type="NCBIfam" id="TIGR01513">
    <property type="entry name" value="NAPRTase_put"/>
    <property type="match status" value="1"/>
</dbReference>
<dbReference type="GO" id="GO:0047280">
    <property type="term" value="F:nicotinamide phosphoribosyltransferase activity"/>
    <property type="evidence" value="ECO:0007669"/>
    <property type="project" value="UniProtKB-ARBA"/>
</dbReference>
<dbReference type="InterPro" id="IPR040727">
    <property type="entry name" value="NAPRTase_N"/>
</dbReference>
<feature type="domain" description="Nicotinate phosphoribosyltransferase C-terminal" evidence="11">
    <location>
        <begin position="360"/>
        <end position="469"/>
    </location>
</feature>
<evidence type="ECO:0000313" key="13">
    <source>
        <dbReference type="Proteomes" id="UP000036873"/>
    </source>
</evidence>
<dbReference type="SUPFAM" id="SSF51690">
    <property type="entry name" value="Nicotinate/Quinolinate PRTase C-terminal domain-like"/>
    <property type="match status" value="1"/>
</dbReference>
<dbReference type="InterPro" id="IPR006405">
    <property type="entry name" value="Nic_PRibTrfase_pncB"/>
</dbReference>
<keyword evidence="13" id="KW-1185">Reference proteome</keyword>
<dbReference type="EC" id="6.3.4.21" evidence="3 9"/>
<accession>A0A0L6U3L4</accession>
<comment type="similarity">
    <text evidence="2 9">Belongs to the NAPRTase family.</text>
</comment>
<comment type="catalytic activity">
    <reaction evidence="8 9">
        <text>5-phospho-alpha-D-ribose 1-diphosphate + nicotinate + ATP + H2O = nicotinate beta-D-ribonucleotide + ADP + phosphate + diphosphate</text>
        <dbReference type="Rhea" id="RHEA:36163"/>
        <dbReference type="ChEBI" id="CHEBI:15377"/>
        <dbReference type="ChEBI" id="CHEBI:30616"/>
        <dbReference type="ChEBI" id="CHEBI:32544"/>
        <dbReference type="ChEBI" id="CHEBI:33019"/>
        <dbReference type="ChEBI" id="CHEBI:43474"/>
        <dbReference type="ChEBI" id="CHEBI:57502"/>
        <dbReference type="ChEBI" id="CHEBI:58017"/>
        <dbReference type="ChEBI" id="CHEBI:456216"/>
        <dbReference type="EC" id="6.3.4.21"/>
    </reaction>
</comment>
<evidence type="ECO:0000313" key="12">
    <source>
        <dbReference type="EMBL" id="KNZ43111.1"/>
    </source>
</evidence>
<dbReference type="InterPro" id="IPR013785">
    <property type="entry name" value="Aldolase_TIM"/>
</dbReference>
<comment type="pathway">
    <text evidence="1 9">Cofactor biosynthesis; NAD(+) biosynthesis; nicotinate D-ribonucleotide from nicotinate: step 1/1.</text>
</comment>
<dbReference type="Gene3D" id="3.20.140.10">
    <property type="entry name" value="nicotinate phosphoribosyltransferase"/>
    <property type="match status" value="1"/>
</dbReference>
<dbReference type="STRING" id="52689.AKG39_02885"/>
<dbReference type="PATRIC" id="fig|52689.4.peg.3501"/>
<comment type="caution">
    <text evidence="12">The sequence shown here is derived from an EMBL/GenBank/DDBJ whole genome shotgun (WGS) entry which is preliminary data.</text>
</comment>
<dbReference type="CDD" id="cd01570">
    <property type="entry name" value="NAPRTase_A"/>
    <property type="match status" value="1"/>
</dbReference>
<evidence type="ECO:0000259" key="11">
    <source>
        <dbReference type="Pfam" id="PF17956"/>
    </source>
</evidence>
<dbReference type="InterPro" id="IPR036068">
    <property type="entry name" value="Nicotinate_pribotase-like_C"/>
</dbReference>
<comment type="PTM">
    <text evidence="9">Transiently phosphorylated on a His residue during the reaction cycle. Phosphorylation strongly increases the affinity for substrates and increases the rate of nicotinate D-ribonucleotide production. Dephosphorylation regenerates the low-affinity form of the enzyme, leading to product release.</text>
</comment>
<keyword evidence="5 9" id="KW-0436">Ligase</keyword>
<dbReference type="GO" id="GO:0005829">
    <property type="term" value="C:cytosol"/>
    <property type="evidence" value="ECO:0007669"/>
    <property type="project" value="TreeGrafter"/>
</dbReference>
<dbReference type="InterPro" id="IPR007229">
    <property type="entry name" value="Nic_PRibTrfase-Fam"/>
</dbReference>
<dbReference type="PANTHER" id="PTHR11098:SF1">
    <property type="entry name" value="NICOTINATE PHOSPHORIBOSYLTRANSFERASE"/>
    <property type="match status" value="1"/>
</dbReference>
<dbReference type="NCBIfam" id="NF006695">
    <property type="entry name" value="PRK09243.1-2"/>
    <property type="match status" value="1"/>
</dbReference>
<proteinExistence type="inferred from homology"/>
<evidence type="ECO:0000256" key="9">
    <source>
        <dbReference type="RuleBase" id="RU365100"/>
    </source>
</evidence>
<dbReference type="Proteomes" id="UP000036873">
    <property type="component" value="Unassembled WGS sequence"/>
</dbReference>
<dbReference type="OrthoDB" id="9770610at2"/>
<evidence type="ECO:0000256" key="3">
    <source>
        <dbReference type="ARBA" id="ARBA00013236"/>
    </source>
</evidence>
<dbReference type="Pfam" id="PF17767">
    <property type="entry name" value="NAPRTase_N"/>
    <property type="match status" value="1"/>
</dbReference>
<reference evidence="13" key="1">
    <citation type="submission" date="2015-07" db="EMBL/GenBank/DDBJ databases">
        <title>Draft genome sequence of Acetobacterium bakii DSM 8293, a potential psychrophilic chemical producer through syngas fermentation.</title>
        <authorList>
            <person name="Song Y."/>
            <person name="Hwang S."/>
            <person name="Cho B.-K."/>
        </authorList>
    </citation>
    <scope>NUCLEOTIDE SEQUENCE [LARGE SCALE GENOMIC DNA]</scope>
    <source>
        <strain evidence="13">DSM 8239</strain>
    </source>
</reference>
<evidence type="ECO:0000256" key="5">
    <source>
        <dbReference type="ARBA" id="ARBA00022598"/>
    </source>
</evidence>
<evidence type="ECO:0000256" key="8">
    <source>
        <dbReference type="ARBA" id="ARBA00048668"/>
    </source>
</evidence>
<gene>
    <name evidence="12" type="ORF">AKG39_02885</name>
</gene>
<organism evidence="12 13">
    <name type="scientific">Acetobacterium bakii</name>
    <dbReference type="NCBI Taxonomy" id="52689"/>
    <lineage>
        <taxon>Bacteria</taxon>
        <taxon>Bacillati</taxon>
        <taxon>Bacillota</taxon>
        <taxon>Clostridia</taxon>
        <taxon>Eubacteriales</taxon>
        <taxon>Eubacteriaceae</taxon>
        <taxon>Acetobacterium</taxon>
    </lineage>
</organism>
<keyword evidence="4" id="KW-0597">Phosphoprotein</keyword>
<protein>
    <recommendedName>
        <fullName evidence="3 9">Nicotinate phosphoribosyltransferase</fullName>
        <ecNumber evidence="3 9">6.3.4.21</ecNumber>
    </recommendedName>
</protein>
<evidence type="ECO:0000256" key="4">
    <source>
        <dbReference type="ARBA" id="ARBA00022553"/>
    </source>
</evidence>
<feature type="domain" description="Nicotinate phosphoribosyltransferase N-terminal" evidence="10">
    <location>
        <begin position="9"/>
        <end position="134"/>
    </location>
</feature>
<dbReference type="EMBL" id="LGYO01000007">
    <property type="protein sequence ID" value="KNZ43111.1"/>
    <property type="molecule type" value="Genomic_DNA"/>
</dbReference>
<sequence>MQFDRKLQLATDLYQFTMGNVYLQDGKAAEEAVFDAFIRENPFGGGYTVVAGLEQVIDYIKGLRFTKADTVLLKKNHPEFSEEFLTYLENFKFEGEIYAVPEGSIIFPFEPIIRVKGPLIQAQLVETTILSIINHQTLIATKAARIIEEARGDLVMEFGLRRAHGTEAGYFGARAAVIGGCAGTSVVETEAMLQRPSMGTMSHSFILSYDTEIEAFEKFVKYNPDNAILLVDTYNTLEQGVPNAIAVFHKALAEGGITGHYGIRIDSGDLAYLSGEARKLLDDAGLEDAGIVASSDLDEYLIKDLKSQGAKINSWGVGTKLITAYDCPALGGVYKLASIDGKPKLKVSNDPGKITNPGCKKVFRIYGKSNDMALADLMTLEHETIDVNEPLVIFHPVYTWKKRTITNYYVREIMVPIFEAGKCVYDTPSILEIQAHLRDEKEGLWPAFKRMINPHVYHVDLSQELWSLKQRLLSEVE</sequence>
<dbReference type="PIRSF" id="PIRSF000484">
    <property type="entry name" value="NAPRT"/>
    <property type="match status" value="1"/>
</dbReference>
<evidence type="ECO:0000256" key="1">
    <source>
        <dbReference type="ARBA" id="ARBA00004952"/>
    </source>
</evidence>
<comment type="function">
    <text evidence="9">Catalyzes the first step in the biosynthesis of NAD from nicotinic acid, the ATP-dependent synthesis of beta-nicotinate D-ribonucleotide from nicotinate and 5-phospho-D-ribose 1-phosphate.</text>
</comment>
<name>A0A0L6U3L4_9FIRM</name>
<evidence type="ECO:0000256" key="6">
    <source>
        <dbReference type="ARBA" id="ARBA00022642"/>
    </source>
</evidence>
<dbReference type="NCBIfam" id="NF009131">
    <property type="entry name" value="PRK12484.1"/>
    <property type="match status" value="1"/>
</dbReference>
<dbReference type="SUPFAM" id="SSF54675">
    <property type="entry name" value="Nicotinate/Quinolinate PRTase N-terminal domain-like"/>
    <property type="match status" value="1"/>
</dbReference>
<keyword evidence="6 9" id="KW-0662">Pyridine nucleotide biosynthesis</keyword>